<gene>
    <name evidence="2" type="ORF">HHU12_01405</name>
</gene>
<evidence type="ECO:0000256" key="1">
    <source>
        <dbReference type="SAM" id="MobiDB-lite"/>
    </source>
</evidence>
<organism evidence="2 3">
    <name type="scientific">Flammeovirga aprica JL-4</name>
    <dbReference type="NCBI Taxonomy" id="694437"/>
    <lineage>
        <taxon>Bacteria</taxon>
        <taxon>Pseudomonadati</taxon>
        <taxon>Bacteroidota</taxon>
        <taxon>Cytophagia</taxon>
        <taxon>Cytophagales</taxon>
        <taxon>Flammeovirgaceae</taxon>
        <taxon>Flammeovirga</taxon>
    </lineage>
</organism>
<dbReference type="EMBL" id="JABANE010000002">
    <property type="protein sequence ID" value="NME66608.1"/>
    <property type="molecule type" value="Genomic_DNA"/>
</dbReference>
<feature type="region of interest" description="Disordered" evidence="1">
    <location>
        <begin position="1"/>
        <end position="21"/>
    </location>
</feature>
<accession>A0A7X9NZB1</accession>
<comment type="caution">
    <text evidence="2">The sequence shown here is derived from an EMBL/GenBank/DDBJ whole genome shotgun (WGS) entry which is preliminary data.</text>
</comment>
<evidence type="ECO:0000313" key="2">
    <source>
        <dbReference type="EMBL" id="NME66608.1"/>
    </source>
</evidence>
<dbReference type="Proteomes" id="UP000576082">
    <property type="component" value="Unassembled WGS sequence"/>
</dbReference>
<sequence>MTGLKQVKHESTSAHLPKMAFKTHNEKKENTLMLLRFLSPLFFDLSKGVKGSMNGNKKRNN</sequence>
<name>A0A7X9NZB1_9BACT</name>
<keyword evidence="3" id="KW-1185">Reference proteome</keyword>
<proteinExistence type="predicted"/>
<evidence type="ECO:0000313" key="3">
    <source>
        <dbReference type="Proteomes" id="UP000576082"/>
    </source>
</evidence>
<protein>
    <submittedName>
        <fullName evidence="2">Uncharacterized protein</fullName>
    </submittedName>
</protein>
<dbReference type="AlphaFoldDB" id="A0A7X9NZB1"/>
<dbReference type="RefSeq" id="WP_169654354.1">
    <property type="nucleotide sequence ID" value="NZ_JABANE010000002.1"/>
</dbReference>
<reference evidence="2 3" key="1">
    <citation type="submission" date="2020-04" db="EMBL/GenBank/DDBJ databases">
        <title>Flammeovirga sp. SR4, a novel species isolated from seawater.</title>
        <authorList>
            <person name="Wang X."/>
        </authorList>
    </citation>
    <scope>NUCLEOTIDE SEQUENCE [LARGE SCALE GENOMIC DNA]</scope>
    <source>
        <strain evidence="2 3">ATCC 23126</strain>
    </source>
</reference>